<organism evidence="7 8">
    <name type="scientific">Pseudogymnoascus verrucosus</name>
    <dbReference type="NCBI Taxonomy" id="342668"/>
    <lineage>
        <taxon>Eukaryota</taxon>
        <taxon>Fungi</taxon>
        <taxon>Dikarya</taxon>
        <taxon>Ascomycota</taxon>
        <taxon>Pezizomycotina</taxon>
        <taxon>Leotiomycetes</taxon>
        <taxon>Thelebolales</taxon>
        <taxon>Thelebolaceae</taxon>
        <taxon>Pseudogymnoascus</taxon>
    </lineage>
</organism>
<gene>
    <name evidence="7" type="ORF">VE01_05632</name>
</gene>
<evidence type="ECO:0000256" key="6">
    <source>
        <dbReference type="SAM" id="Phobius"/>
    </source>
</evidence>
<feature type="region of interest" description="Disordered" evidence="5">
    <location>
        <begin position="529"/>
        <end position="605"/>
    </location>
</feature>
<feature type="region of interest" description="Disordered" evidence="5">
    <location>
        <begin position="1"/>
        <end position="103"/>
    </location>
</feature>
<proteinExistence type="inferred from homology"/>
<dbReference type="NCBIfam" id="TIGR01197">
    <property type="entry name" value="nramp"/>
    <property type="match status" value="1"/>
</dbReference>
<keyword evidence="2 6" id="KW-0812">Transmembrane</keyword>
<feature type="compositionally biased region" description="Gly residues" evidence="5">
    <location>
        <begin position="88"/>
        <end position="100"/>
    </location>
</feature>
<evidence type="ECO:0000256" key="4">
    <source>
        <dbReference type="ARBA" id="ARBA00023136"/>
    </source>
</evidence>
<dbReference type="PANTHER" id="PTHR11706">
    <property type="entry name" value="SOLUTE CARRIER PROTEIN FAMILY 11 MEMBER"/>
    <property type="match status" value="1"/>
</dbReference>
<evidence type="ECO:0000256" key="5">
    <source>
        <dbReference type="SAM" id="MobiDB-lite"/>
    </source>
</evidence>
<feature type="compositionally biased region" description="Low complexity" evidence="5">
    <location>
        <begin position="570"/>
        <end position="587"/>
    </location>
</feature>
<keyword evidence="3 6" id="KW-1133">Transmembrane helix</keyword>
<keyword evidence="4 6" id="KW-0472">Membrane</keyword>
<feature type="transmembrane region" description="Helical" evidence="6">
    <location>
        <begin position="261"/>
        <end position="283"/>
    </location>
</feature>
<feature type="transmembrane region" description="Helical" evidence="6">
    <location>
        <begin position="426"/>
        <end position="451"/>
    </location>
</feature>
<dbReference type="GO" id="GO:0005886">
    <property type="term" value="C:plasma membrane"/>
    <property type="evidence" value="ECO:0007669"/>
    <property type="project" value="TreeGrafter"/>
</dbReference>
<dbReference type="GO" id="GO:0034755">
    <property type="term" value="P:iron ion transmembrane transport"/>
    <property type="evidence" value="ECO:0007669"/>
    <property type="project" value="TreeGrafter"/>
</dbReference>
<reference evidence="7 8" key="1">
    <citation type="submission" date="2016-03" db="EMBL/GenBank/DDBJ databases">
        <title>Comparative genomics of Pseudogymnoascus destructans, the fungus causing white-nose syndrome of bats.</title>
        <authorList>
            <person name="Palmer J.M."/>
            <person name="Drees K.P."/>
            <person name="Foster J.T."/>
            <person name="Lindner D.L."/>
        </authorList>
    </citation>
    <scope>NUCLEOTIDE SEQUENCE [LARGE SCALE GENOMIC DNA]</scope>
    <source>
        <strain evidence="7 8">UAMH 10579</strain>
    </source>
</reference>
<feature type="transmembrane region" description="Helical" evidence="6">
    <location>
        <begin position="383"/>
        <end position="406"/>
    </location>
</feature>
<evidence type="ECO:0000313" key="8">
    <source>
        <dbReference type="Proteomes" id="UP000091956"/>
    </source>
</evidence>
<dbReference type="STRING" id="342668.A0A1B8GKT1"/>
<evidence type="ECO:0000256" key="1">
    <source>
        <dbReference type="ARBA" id="ARBA00004141"/>
    </source>
</evidence>
<accession>A0A1B8GKT1</accession>
<dbReference type="RefSeq" id="XP_018130183.1">
    <property type="nucleotide sequence ID" value="XM_018275095.2"/>
</dbReference>
<evidence type="ECO:0000256" key="2">
    <source>
        <dbReference type="ARBA" id="ARBA00022692"/>
    </source>
</evidence>
<evidence type="ECO:0000313" key="7">
    <source>
        <dbReference type="EMBL" id="OBT96450.1"/>
    </source>
</evidence>
<feature type="transmembrane region" description="Helical" evidence="6">
    <location>
        <begin position="116"/>
        <end position="135"/>
    </location>
</feature>
<feature type="transmembrane region" description="Helical" evidence="6">
    <location>
        <begin position="197"/>
        <end position="222"/>
    </location>
</feature>
<evidence type="ECO:0000256" key="3">
    <source>
        <dbReference type="ARBA" id="ARBA00022989"/>
    </source>
</evidence>
<dbReference type="OrthoDB" id="409173at2759"/>
<reference evidence="8" key="2">
    <citation type="journal article" date="2018" name="Nat. Commun.">
        <title>Extreme sensitivity to ultraviolet light in the fungal pathogen causing white-nose syndrome of bats.</title>
        <authorList>
            <person name="Palmer J.M."/>
            <person name="Drees K.P."/>
            <person name="Foster J.T."/>
            <person name="Lindner D.L."/>
        </authorList>
    </citation>
    <scope>NUCLEOTIDE SEQUENCE [LARGE SCALE GENOMIC DNA]</scope>
    <source>
        <strain evidence="8">UAMH 10579</strain>
    </source>
</reference>
<name>A0A1B8GKT1_9PEZI</name>
<protein>
    <recommendedName>
        <fullName evidence="9">Manganese transporter smf1</fullName>
    </recommendedName>
</protein>
<dbReference type="GO" id="GO:0005384">
    <property type="term" value="F:manganese ion transmembrane transporter activity"/>
    <property type="evidence" value="ECO:0007669"/>
    <property type="project" value="TreeGrafter"/>
</dbReference>
<evidence type="ECO:0008006" key="9">
    <source>
        <dbReference type="Google" id="ProtNLM"/>
    </source>
</evidence>
<dbReference type="PRINTS" id="PR00447">
    <property type="entry name" value="NATRESASSCMP"/>
</dbReference>
<dbReference type="GeneID" id="28839018"/>
<dbReference type="PANTHER" id="PTHR11706:SF101">
    <property type="entry name" value="MANGANESE TRANSPORTER SMF1"/>
    <property type="match status" value="1"/>
</dbReference>
<dbReference type="GO" id="GO:0030026">
    <property type="term" value="P:intracellular manganese ion homeostasis"/>
    <property type="evidence" value="ECO:0007669"/>
    <property type="project" value="TreeGrafter"/>
</dbReference>
<feature type="compositionally biased region" description="Basic and acidic residues" evidence="5">
    <location>
        <begin position="596"/>
        <end position="605"/>
    </location>
</feature>
<comment type="subcellular location">
    <subcellularLocation>
        <location evidence="1">Membrane</location>
        <topology evidence="1">Multi-pass membrane protein</topology>
    </subcellularLocation>
</comment>
<dbReference type="InterPro" id="IPR001046">
    <property type="entry name" value="NRAMP_fam"/>
</dbReference>
<dbReference type="Pfam" id="PF01566">
    <property type="entry name" value="Nramp"/>
    <property type="match status" value="1"/>
</dbReference>
<dbReference type="EMBL" id="KV460228">
    <property type="protein sequence ID" value="OBT96450.1"/>
    <property type="molecule type" value="Genomic_DNA"/>
</dbReference>
<feature type="transmembrane region" description="Helical" evidence="6">
    <location>
        <begin position="502"/>
        <end position="521"/>
    </location>
</feature>
<feature type="transmembrane region" description="Helical" evidence="6">
    <location>
        <begin position="228"/>
        <end position="249"/>
    </location>
</feature>
<feature type="transmembrane region" description="Helical" evidence="6">
    <location>
        <begin position="155"/>
        <end position="176"/>
    </location>
</feature>
<dbReference type="NCBIfam" id="NF037982">
    <property type="entry name" value="Nramp_1"/>
    <property type="match status" value="1"/>
</dbReference>
<keyword evidence="8" id="KW-1185">Reference proteome</keyword>
<feature type="compositionally biased region" description="Basic and acidic residues" evidence="5">
    <location>
        <begin position="1"/>
        <end position="14"/>
    </location>
</feature>
<feature type="transmembrane region" description="Helical" evidence="6">
    <location>
        <begin position="633"/>
        <end position="659"/>
    </location>
</feature>
<dbReference type="GO" id="GO:0015086">
    <property type="term" value="F:cadmium ion transmembrane transporter activity"/>
    <property type="evidence" value="ECO:0007669"/>
    <property type="project" value="TreeGrafter"/>
</dbReference>
<feature type="transmembrane region" description="Helical" evidence="6">
    <location>
        <begin position="306"/>
        <end position="325"/>
    </location>
</feature>
<dbReference type="AlphaFoldDB" id="A0A1B8GKT1"/>
<feature type="transmembrane region" description="Helical" evidence="6">
    <location>
        <begin position="472"/>
        <end position="490"/>
    </location>
</feature>
<dbReference type="HAMAP" id="MF_00221">
    <property type="entry name" value="NRAMP"/>
    <property type="match status" value="1"/>
</dbReference>
<dbReference type="Proteomes" id="UP000091956">
    <property type="component" value="Unassembled WGS sequence"/>
</dbReference>
<sequence length="663" mass="69642">MNCPSRTDDTDGREGWNQSPNLLAGTTRADFNGRTNATARRSLDPDVPGEDVPIAQSLVDTPPPEKGGLGKKGPVVGEKGDLTHHVTTGGGDGGGGGDGEGGIHRRKRFYEKAGRMFMKYASFIGPGFMISVAYIDPGNYSTAVAAGASYEFRLLFIVLLANIIAIFLQSLCIKLGTVSGMDLAQMCRAHLPWWLNIFLYVLAEGAIIATDIAEVIGTAIAINLLIPQIPLVAGCAISIVDVMLILIFYRPSGSLKGLRAFEFFVMALVLAVVICFCIQLSLIKDTSVGSVFRGYLPSKELVESQAIYQACGILGATVMPHSLYLGSGIVQPRLYAYDVKHKHYTPTPPTSATSSSSALPSKNPYHPSLPAIRSSLKYSITELTISLLTFALFVNSALLILAGSSLPASTTDASLFAIHALLTSTIAPAAGTIFALALLLSGISAGIVCTIAGQMVSEGALRWTAAPWLRRLITRSISITPSIIIAAAVGKDGLTAALNGSQVALSVALPFVSAPLIYFTCRSRYMTVRPPRPVEPHADDDSDDEAEVVEGTTTAGEGTMGGGASVKTEGATTAVPAVTTTLPPAGGSEAKTNSAPRDREPRSDVADVVEGARVVASLDEDANAGVVNFKNGWVTAVFAVLVWLFITVMNVANLVLLGISKGE</sequence>